<dbReference type="AlphaFoldDB" id="A0A2N3PM66"/>
<gene>
    <name evidence="1" type="ORF">CWS72_26475</name>
</gene>
<evidence type="ECO:0000313" key="2">
    <source>
        <dbReference type="Proteomes" id="UP000233293"/>
    </source>
</evidence>
<dbReference type="Proteomes" id="UP000233293">
    <property type="component" value="Unassembled WGS sequence"/>
</dbReference>
<protein>
    <submittedName>
        <fullName evidence="1">Uncharacterized protein</fullName>
    </submittedName>
</protein>
<dbReference type="RefSeq" id="WP_101253670.1">
    <property type="nucleotide sequence ID" value="NZ_PIUM01000056.1"/>
</dbReference>
<dbReference type="EMBL" id="PIUM01000056">
    <property type="protein sequence ID" value="PKU21480.1"/>
    <property type="molecule type" value="Genomic_DNA"/>
</dbReference>
<reference evidence="2" key="1">
    <citation type="submission" date="2017-12" db="EMBL/GenBank/DDBJ databases">
        <title>Draft genome sequence of Telmatospirillum siberiense 26-4b1T, an acidotolerant peatland alphaproteobacterium potentially involved in sulfur cycling.</title>
        <authorList>
            <person name="Hausmann B."/>
            <person name="Pjevac P."/>
            <person name="Schreck K."/>
            <person name="Herbold C.W."/>
            <person name="Daims H."/>
            <person name="Wagner M."/>
            <person name="Pester M."/>
            <person name="Loy A."/>
        </authorList>
    </citation>
    <scope>NUCLEOTIDE SEQUENCE [LARGE SCALE GENOMIC DNA]</scope>
    <source>
        <strain evidence="2">26-4b1</strain>
    </source>
</reference>
<sequence>MSNRKPSRYETRDYRKARRLAEEMDDKTLAATIEVLRTMLTAYGDVLFSRRRTANPEKLAEVYQTLAEREKKKKGLSGGPA</sequence>
<comment type="caution">
    <text evidence="1">The sequence shown here is derived from an EMBL/GenBank/DDBJ whole genome shotgun (WGS) entry which is preliminary data.</text>
</comment>
<proteinExistence type="predicted"/>
<name>A0A2N3PM66_9PROT</name>
<keyword evidence="2" id="KW-1185">Reference proteome</keyword>
<evidence type="ECO:0000313" key="1">
    <source>
        <dbReference type="EMBL" id="PKU21480.1"/>
    </source>
</evidence>
<accession>A0A2N3PM66</accession>
<organism evidence="1 2">
    <name type="scientific">Telmatospirillum siberiense</name>
    <dbReference type="NCBI Taxonomy" id="382514"/>
    <lineage>
        <taxon>Bacteria</taxon>
        <taxon>Pseudomonadati</taxon>
        <taxon>Pseudomonadota</taxon>
        <taxon>Alphaproteobacteria</taxon>
        <taxon>Rhodospirillales</taxon>
        <taxon>Rhodospirillaceae</taxon>
        <taxon>Telmatospirillum</taxon>
    </lineage>
</organism>